<protein>
    <submittedName>
        <fullName evidence="3">Uncharacterized protein</fullName>
    </submittedName>
</protein>
<dbReference type="EMBL" id="SOGN01000016">
    <property type="protein sequence ID" value="TFC83316.1"/>
    <property type="molecule type" value="Genomic_DNA"/>
</dbReference>
<evidence type="ECO:0000256" key="2">
    <source>
        <dbReference type="SAM" id="Phobius"/>
    </source>
</evidence>
<keyword evidence="4" id="KW-1185">Reference proteome</keyword>
<feature type="transmembrane region" description="Helical" evidence="2">
    <location>
        <begin position="6"/>
        <end position="26"/>
    </location>
</feature>
<reference evidence="3 4" key="1">
    <citation type="submission" date="2019-03" db="EMBL/GenBank/DDBJ databases">
        <title>Genomics of glacier-inhabiting Cryobacterium strains.</title>
        <authorList>
            <person name="Liu Q."/>
            <person name="Xin Y.-H."/>
        </authorList>
    </citation>
    <scope>NUCLEOTIDE SEQUENCE [LARGE SCALE GENOMIC DNA]</scope>
    <source>
        <strain evidence="3 4">TMT2-48-2</strain>
    </source>
</reference>
<feature type="region of interest" description="Disordered" evidence="1">
    <location>
        <begin position="149"/>
        <end position="180"/>
    </location>
</feature>
<keyword evidence="2" id="KW-0472">Membrane</keyword>
<comment type="caution">
    <text evidence="3">The sequence shown here is derived from an EMBL/GenBank/DDBJ whole genome shotgun (WGS) entry which is preliminary data.</text>
</comment>
<sequence>MLTDGFWRDLLLVGAGVVGSLMTLFVTQVGKLGDRAYGRKQDLRAQGVKSSQDCLDQLRDLDESLHKQTPSAADNFVLDVDLPMVRKIRASADLVPDKTLRDSVRHGMNALTGIRATNSMGTMTAATAAQEQKQLLSYTRQVVAAFVRGENSPGGPVQRLKESDEKTIAASEEMYGPARK</sequence>
<dbReference type="RefSeq" id="WP_134368884.1">
    <property type="nucleotide sequence ID" value="NZ_SOGN01000016.1"/>
</dbReference>
<keyword evidence="2" id="KW-0812">Transmembrane</keyword>
<dbReference type="Proteomes" id="UP000298433">
    <property type="component" value="Unassembled WGS sequence"/>
</dbReference>
<evidence type="ECO:0000313" key="3">
    <source>
        <dbReference type="EMBL" id="TFC83316.1"/>
    </source>
</evidence>
<name>A0A4R8XWZ7_9MICO</name>
<keyword evidence="2" id="KW-1133">Transmembrane helix</keyword>
<organism evidence="3 4">
    <name type="scientific">Cryobacterium cheniae</name>
    <dbReference type="NCBI Taxonomy" id="1259262"/>
    <lineage>
        <taxon>Bacteria</taxon>
        <taxon>Bacillati</taxon>
        <taxon>Actinomycetota</taxon>
        <taxon>Actinomycetes</taxon>
        <taxon>Micrococcales</taxon>
        <taxon>Microbacteriaceae</taxon>
        <taxon>Cryobacterium</taxon>
    </lineage>
</organism>
<accession>A0A4R8XWZ7</accession>
<evidence type="ECO:0000256" key="1">
    <source>
        <dbReference type="SAM" id="MobiDB-lite"/>
    </source>
</evidence>
<gene>
    <name evidence="3" type="ORF">E3T23_02810</name>
</gene>
<evidence type="ECO:0000313" key="4">
    <source>
        <dbReference type="Proteomes" id="UP000298433"/>
    </source>
</evidence>
<dbReference type="AlphaFoldDB" id="A0A4R8XWZ7"/>
<proteinExistence type="predicted"/>